<dbReference type="EMBL" id="BMXI01000012">
    <property type="protein sequence ID" value="GHC59445.1"/>
    <property type="molecule type" value="Genomic_DNA"/>
</dbReference>
<comment type="caution">
    <text evidence="3">The sequence shown here is derived from an EMBL/GenBank/DDBJ whole genome shotgun (WGS) entry which is preliminary data.</text>
</comment>
<dbReference type="Proteomes" id="UP000644507">
    <property type="component" value="Unassembled WGS sequence"/>
</dbReference>
<dbReference type="AlphaFoldDB" id="A0A918WMQ5"/>
<keyword evidence="4" id="KW-1185">Reference proteome</keyword>
<protein>
    <recommendedName>
        <fullName evidence="2">DUF2059 domain-containing protein</fullName>
    </recommendedName>
</protein>
<keyword evidence="1" id="KW-0732">Signal</keyword>
<reference evidence="3" key="1">
    <citation type="journal article" date="2014" name="Int. J. Syst. Evol. Microbiol.">
        <title>Complete genome sequence of Corynebacterium casei LMG S-19264T (=DSM 44701T), isolated from a smear-ripened cheese.</title>
        <authorList>
            <consortium name="US DOE Joint Genome Institute (JGI-PGF)"/>
            <person name="Walter F."/>
            <person name="Albersmeier A."/>
            <person name="Kalinowski J."/>
            <person name="Ruckert C."/>
        </authorList>
    </citation>
    <scope>NUCLEOTIDE SEQUENCE</scope>
    <source>
        <strain evidence="3">KCTC 12988</strain>
    </source>
</reference>
<evidence type="ECO:0000313" key="3">
    <source>
        <dbReference type="EMBL" id="GHC59445.1"/>
    </source>
</evidence>
<evidence type="ECO:0000313" key="4">
    <source>
        <dbReference type="Proteomes" id="UP000644507"/>
    </source>
</evidence>
<dbReference type="Pfam" id="PF09832">
    <property type="entry name" value="DUF2059"/>
    <property type="match status" value="1"/>
</dbReference>
<accession>A0A918WMQ5</accession>
<evidence type="ECO:0000256" key="1">
    <source>
        <dbReference type="SAM" id="SignalP"/>
    </source>
</evidence>
<sequence>MKALIASTTLALLTAFSSAQEANEESLAAAAKLIETMEVRQEMATGFKAAMEPMLQPMIQQLGLNPEQVAELNEIFTSWWEEDVDQEAVIEKFKNVYAETFTAEELTELELFYQTPLGKKMLHLMPELTQKGMQIGMEAAQAKQPELMAKMKAFEEKVSKQKAPAEEAPAE</sequence>
<feature type="signal peptide" evidence="1">
    <location>
        <begin position="1"/>
        <end position="21"/>
    </location>
</feature>
<feature type="chain" id="PRO_5036850486" description="DUF2059 domain-containing protein" evidence="1">
    <location>
        <begin position="22"/>
        <end position="171"/>
    </location>
</feature>
<reference evidence="3" key="2">
    <citation type="submission" date="2020-09" db="EMBL/GenBank/DDBJ databases">
        <authorList>
            <person name="Sun Q."/>
            <person name="Kim S."/>
        </authorList>
    </citation>
    <scope>NUCLEOTIDE SEQUENCE</scope>
    <source>
        <strain evidence="3">KCTC 12988</strain>
    </source>
</reference>
<dbReference type="RefSeq" id="WP_189571065.1">
    <property type="nucleotide sequence ID" value="NZ_BMXI01000012.1"/>
</dbReference>
<gene>
    <name evidence="3" type="ORF">GCM10007100_28270</name>
</gene>
<dbReference type="InterPro" id="IPR018637">
    <property type="entry name" value="DUF2059"/>
</dbReference>
<name>A0A918WMQ5_9BACT</name>
<proteinExistence type="predicted"/>
<organism evidence="3 4">
    <name type="scientific">Roseibacillus persicicus</name>
    <dbReference type="NCBI Taxonomy" id="454148"/>
    <lineage>
        <taxon>Bacteria</taxon>
        <taxon>Pseudomonadati</taxon>
        <taxon>Verrucomicrobiota</taxon>
        <taxon>Verrucomicrobiia</taxon>
        <taxon>Verrucomicrobiales</taxon>
        <taxon>Verrucomicrobiaceae</taxon>
        <taxon>Roseibacillus</taxon>
    </lineage>
</organism>
<feature type="domain" description="DUF2059" evidence="2">
    <location>
        <begin position="89"/>
        <end position="146"/>
    </location>
</feature>
<evidence type="ECO:0000259" key="2">
    <source>
        <dbReference type="Pfam" id="PF09832"/>
    </source>
</evidence>